<dbReference type="AlphaFoldDB" id="A0A8X6SZY3"/>
<comment type="caution">
    <text evidence="2">The sequence shown here is derived from an EMBL/GenBank/DDBJ whole genome shotgun (WGS) entry which is preliminary data.</text>
</comment>
<reference evidence="2" key="1">
    <citation type="submission" date="2020-08" db="EMBL/GenBank/DDBJ databases">
        <title>Multicomponent nature underlies the extraordinary mechanical properties of spider dragline silk.</title>
        <authorList>
            <person name="Kono N."/>
            <person name="Nakamura H."/>
            <person name="Mori M."/>
            <person name="Yoshida Y."/>
            <person name="Ohtoshi R."/>
            <person name="Malay A.D."/>
            <person name="Moran D.A.P."/>
            <person name="Tomita M."/>
            <person name="Numata K."/>
            <person name="Arakawa K."/>
        </authorList>
    </citation>
    <scope>NUCLEOTIDE SEQUENCE</scope>
</reference>
<feature type="region of interest" description="Disordered" evidence="1">
    <location>
        <begin position="43"/>
        <end position="68"/>
    </location>
</feature>
<name>A0A8X6SZY3_NEPPI</name>
<accession>A0A8X6SZY3</accession>
<sequence length="68" mass="7945">MLFSKTRQTLAFMAGENKIFNMKNPIDLDIIRNMLLCDNNEEEDIVLDESDTDEEENISEREDDSESE</sequence>
<organism evidence="2 3">
    <name type="scientific">Nephila pilipes</name>
    <name type="common">Giant wood spider</name>
    <name type="synonym">Nephila maculata</name>
    <dbReference type="NCBI Taxonomy" id="299642"/>
    <lineage>
        <taxon>Eukaryota</taxon>
        <taxon>Metazoa</taxon>
        <taxon>Ecdysozoa</taxon>
        <taxon>Arthropoda</taxon>
        <taxon>Chelicerata</taxon>
        <taxon>Arachnida</taxon>
        <taxon>Araneae</taxon>
        <taxon>Araneomorphae</taxon>
        <taxon>Entelegynae</taxon>
        <taxon>Araneoidea</taxon>
        <taxon>Nephilidae</taxon>
        <taxon>Nephila</taxon>
    </lineage>
</organism>
<evidence type="ECO:0000313" key="2">
    <source>
        <dbReference type="EMBL" id="GFS71353.1"/>
    </source>
</evidence>
<dbReference type="EMBL" id="BMAW01049608">
    <property type="protein sequence ID" value="GFS71353.1"/>
    <property type="molecule type" value="Genomic_DNA"/>
</dbReference>
<keyword evidence="3" id="KW-1185">Reference proteome</keyword>
<proteinExistence type="predicted"/>
<dbReference type="Proteomes" id="UP000887013">
    <property type="component" value="Unassembled WGS sequence"/>
</dbReference>
<evidence type="ECO:0000313" key="3">
    <source>
        <dbReference type="Proteomes" id="UP000887013"/>
    </source>
</evidence>
<protein>
    <submittedName>
        <fullName evidence="2">Uncharacterized protein</fullName>
    </submittedName>
</protein>
<evidence type="ECO:0000256" key="1">
    <source>
        <dbReference type="SAM" id="MobiDB-lite"/>
    </source>
</evidence>
<gene>
    <name evidence="2" type="ORF">NPIL_127031</name>
</gene>